<proteinExistence type="predicted"/>
<protein>
    <recommendedName>
        <fullName evidence="4">Sulfotransferase domain-containing protein</fullName>
    </recommendedName>
</protein>
<dbReference type="SUPFAM" id="SSF52540">
    <property type="entry name" value="P-loop containing nucleoside triphosphate hydrolases"/>
    <property type="match status" value="1"/>
</dbReference>
<organism evidence="2 3">
    <name type="scientific">Cylindrotheca closterium</name>
    <dbReference type="NCBI Taxonomy" id="2856"/>
    <lineage>
        <taxon>Eukaryota</taxon>
        <taxon>Sar</taxon>
        <taxon>Stramenopiles</taxon>
        <taxon>Ochrophyta</taxon>
        <taxon>Bacillariophyta</taxon>
        <taxon>Bacillariophyceae</taxon>
        <taxon>Bacillariophycidae</taxon>
        <taxon>Bacillariales</taxon>
        <taxon>Bacillariaceae</taxon>
        <taxon>Cylindrotheca</taxon>
    </lineage>
</organism>
<sequence length="340" mass="39387">MLPLKDTEMHNETNDEQKQEPMAEVEDDERGHILEIFKEAEVNLTSDQIEALPTWSQVQEVVGTHPYILNLESCARYRELVPPLERMLGSAGSFNTGTNLVTHLLKQNCEIPERREKCGPHESKECYGMRWQVPWGKHTPAKFRNQHATEKAQKIKKEYILPVVTMRNPYSWFKSMCHNSYAARWRHGKQDTNCPKLKDPDVQRWNPVTVRYGEGREDDHASLAHMWNDWYGYYLNDADYPYVVVRMEDLVFYPKETIRQVCECAGGKIRTDQPFKFVVESAKKDSPGHDKTTGIYEAWIKYSKPAPAMGGFAEADFLDSQEALNRTLMKLMGYRHPPAA</sequence>
<feature type="compositionally biased region" description="Basic and acidic residues" evidence="1">
    <location>
        <begin position="1"/>
        <end position="21"/>
    </location>
</feature>
<comment type="caution">
    <text evidence="2">The sequence shown here is derived from an EMBL/GenBank/DDBJ whole genome shotgun (WGS) entry which is preliminary data.</text>
</comment>
<evidence type="ECO:0000256" key="1">
    <source>
        <dbReference type="SAM" id="MobiDB-lite"/>
    </source>
</evidence>
<dbReference type="InterPro" id="IPR027417">
    <property type="entry name" value="P-loop_NTPase"/>
</dbReference>
<accession>A0AAD2CM24</accession>
<dbReference type="EMBL" id="CAKOGP040000779">
    <property type="protein sequence ID" value="CAJ1939117.1"/>
    <property type="molecule type" value="Genomic_DNA"/>
</dbReference>
<dbReference type="Proteomes" id="UP001295423">
    <property type="component" value="Unassembled WGS sequence"/>
</dbReference>
<evidence type="ECO:0000313" key="2">
    <source>
        <dbReference type="EMBL" id="CAJ1939117.1"/>
    </source>
</evidence>
<name>A0AAD2CM24_9STRA</name>
<dbReference type="AlphaFoldDB" id="A0AAD2CM24"/>
<evidence type="ECO:0008006" key="4">
    <source>
        <dbReference type="Google" id="ProtNLM"/>
    </source>
</evidence>
<evidence type="ECO:0000313" key="3">
    <source>
        <dbReference type="Proteomes" id="UP001295423"/>
    </source>
</evidence>
<reference evidence="2" key="1">
    <citation type="submission" date="2023-08" db="EMBL/GenBank/DDBJ databases">
        <authorList>
            <person name="Audoor S."/>
            <person name="Bilcke G."/>
        </authorList>
    </citation>
    <scope>NUCLEOTIDE SEQUENCE</scope>
</reference>
<gene>
    <name evidence="2" type="ORF">CYCCA115_LOCUS6436</name>
</gene>
<feature type="region of interest" description="Disordered" evidence="1">
    <location>
        <begin position="1"/>
        <end position="25"/>
    </location>
</feature>
<keyword evidence="3" id="KW-1185">Reference proteome</keyword>
<dbReference type="Gene3D" id="3.40.50.300">
    <property type="entry name" value="P-loop containing nucleotide triphosphate hydrolases"/>
    <property type="match status" value="1"/>
</dbReference>